<protein>
    <recommendedName>
        <fullName evidence="3">CBS domain-containing protein</fullName>
    </recommendedName>
</protein>
<dbReference type="Pfam" id="PF00571">
    <property type="entry name" value="CBS"/>
    <property type="match status" value="2"/>
</dbReference>
<dbReference type="PANTHER" id="PTHR43080">
    <property type="entry name" value="CBS DOMAIN-CONTAINING PROTEIN CBSX3, MITOCHONDRIAL"/>
    <property type="match status" value="1"/>
</dbReference>
<dbReference type="OrthoDB" id="7871683at2"/>
<dbReference type="SMART" id="SM00116">
    <property type="entry name" value="CBS"/>
    <property type="match status" value="2"/>
</dbReference>
<dbReference type="PANTHER" id="PTHR43080:SF2">
    <property type="entry name" value="CBS DOMAIN-CONTAINING PROTEIN"/>
    <property type="match status" value="1"/>
</dbReference>
<evidence type="ECO:0000256" key="2">
    <source>
        <dbReference type="PROSITE-ProRule" id="PRU00703"/>
    </source>
</evidence>
<gene>
    <name evidence="4" type="ORF">CR165_20260</name>
</gene>
<proteinExistence type="predicted"/>
<dbReference type="InterPro" id="IPR051257">
    <property type="entry name" value="Diverse_CBS-Domain"/>
</dbReference>
<dbReference type="Gene3D" id="3.10.580.10">
    <property type="entry name" value="CBS-domain"/>
    <property type="match status" value="1"/>
</dbReference>
<dbReference type="EMBL" id="PDOA01000020">
    <property type="protein sequence ID" value="PWC27022.1"/>
    <property type="molecule type" value="Genomic_DNA"/>
</dbReference>
<reference evidence="5" key="1">
    <citation type="submission" date="2017-10" db="EMBL/GenBank/DDBJ databases">
        <authorList>
            <person name="Toshchakov S.V."/>
            <person name="Goeva M.A."/>
        </authorList>
    </citation>
    <scope>NUCLEOTIDE SEQUENCE [LARGE SCALE GENOMIC DNA]</scope>
    <source>
        <strain evidence="5">JR1/69-1-13</strain>
    </source>
</reference>
<dbReference type="AlphaFoldDB" id="A0A2U1UZE0"/>
<dbReference type="RefSeq" id="WP_109518767.1">
    <property type="nucleotide sequence ID" value="NZ_PDOA01000020.1"/>
</dbReference>
<evidence type="ECO:0000259" key="3">
    <source>
        <dbReference type="PROSITE" id="PS51371"/>
    </source>
</evidence>
<keyword evidence="5" id="KW-1185">Reference proteome</keyword>
<keyword evidence="1 2" id="KW-0129">CBS domain</keyword>
<comment type="caution">
    <text evidence="4">The sequence shown here is derived from an EMBL/GenBank/DDBJ whole genome shotgun (WGS) entry which is preliminary data.</text>
</comment>
<name>A0A2U1UZE0_9PROT</name>
<evidence type="ECO:0000313" key="5">
    <source>
        <dbReference type="Proteomes" id="UP000245048"/>
    </source>
</evidence>
<sequence>MPFIASDIMSHPPITARPEHSVAEVAALLAERRISAVPVCAADGSLLGIISELDIIRPFRETARQRNEWWLGRLAEGEALSQEFLDFVRRDNRSSADAMQKHVITAGRDATLPQLAELMSAHNLKRIPIVEQGRVVGIVSRSDLVSAIARSPAMLV</sequence>
<evidence type="ECO:0000313" key="4">
    <source>
        <dbReference type="EMBL" id="PWC27022.1"/>
    </source>
</evidence>
<organism evidence="4 5">
    <name type="scientific">Teichococcus aestuarii</name>
    <dbReference type="NCBI Taxonomy" id="568898"/>
    <lineage>
        <taxon>Bacteria</taxon>
        <taxon>Pseudomonadati</taxon>
        <taxon>Pseudomonadota</taxon>
        <taxon>Alphaproteobacteria</taxon>
        <taxon>Acetobacterales</taxon>
        <taxon>Roseomonadaceae</taxon>
        <taxon>Roseomonas</taxon>
    </lineage>
</organism>
<dbReference type="InterPro" id="IPR046342">
    <property type="entry name" value="CBS_dom_sf"/>
</dbReference>
<feature type="domain" description="CBS" evidence="3">
    <location>
        <begin position="99"/>
        <end position="154"/>
    </location>
</feature>
<accession>A0A2U1UZE0</accession>
<dbReference type="InterPro" id="IPR000644">
    <property type="entry name" value="CBS_dom"/>
</dbReference>
<dbReference type="SUPFAM" id="SSF54631">
    <property type="entry name" value="CBS-domain pair"/>
    <property type="match status" value="1"/>
</dbReference>
<dbReference type="PROSITE" id="PS51371">
    <property type="entry name" value="CBS"/>
    <property type="match status" value="2"/>
</dbReference>
<dbReference type="CDD" id="cd04586">
    <property type="entry name" value="CBS_pair_BON_assoc"/>
    <property type="match status" value="1"/>
</dbReference>
<feature type="domain" description="CBS" evidence="3">
    <location>
        <begin position="9"/>
        <end position="68"/>
    </location>
</feature>
<evidence type="ECO:0000256" key="1">
    <source>
        <dbReference type="ARBA" id="ARBA00023122"/>
    </source>
</evidence>
<dbReference type="Proteomes" id="UP000245048">
    <property type="component" value="Unassembled WGS sequence"/>
</dbReference>